<name>A0A9N8HVT6_9STRA</name>
<keyword evidence="2" id="KW-1185">Reference proteome</keyword>
<sequence length="120" mass="13285">MPFNDATVQGPGSVAVLHDRMDDAFFLNGSSKFSLKAPKCSGPLGQGNIFMSFEKSHNSDQGITWKGIIPKHPDQPHQIVHLFPPLSRWWETLLCAWPLVPTNTTTKQSKQPVSHPPELG</sequence>
<proteinExistence type="predicted"/>
<evidence type="ECO:0000313" key="1">
    <source>
        <dbReference type="EMBL" id="CAB9524518.1"/>
    </source>
</evidence>
<comment type="caution">
    <text evidence="1">The sequence shown here is derived from an EMBL/GenBank/DDBJ whole genome shotgun (WGS) entry which is preliminary data.</text>
</comment>
<accession>A0A9N8HVT6</accession>
<evidence type="ECO:0000313" key="2">
    <source>
        <dbReference type="Proteomes" id="UP001153069"/>
    </source>
</evidence>
<reference evidence="1" key="1">
    <citation type="submission" date="2020-06" db="EMBL/GenBank/DDBJ databases">
        <authorList>
            <consortium name="Plant Systems Biology data submission"/>
        </authorList>
    </citation>
    <scope>NUCLEOTIDE SEQUENCE</scope>
    <source>
        <strain evidence="1">D6</strain>
    </source>
</reference>
<organism evidence="1 2">
    <name type="scientific">Seminavis robusta</name>
    <dbReference type="NCBI Taxonomy" id="568900"/>
    <lineage>
        <taxon>Eukaryota</taxon>
        <taxon>Sar</taxon>
        <taxon>Stramenopiles</taxon>
        <taxon>Ochrophyta</taxon>
        <taxon>Bacillariophyta</taxon>
        <taxon>Bacillariophyceae</taxon>
        <taxon>Bacillariophycidae</taxon>
        <taxon>Naviculales</taxon>
        <taxon>Naviculaceae</taxon>
        <taxon>Seminavis</taxon>
    </lineage>
</organism>
<dbReference type="Proteomes" id="UP001153069">
    <property type="component" value="Unassembled WGS sequence"/>
</dbReference>
<protein>
    <submittedName>
        <fullName evidence="1">Uncharacterized protein</fullName>
    </submittedName>
</protein>
<dbReference type="AlphaFoldDB" id="A0A9N8HVT6"/>
<dbReference type="EMBL" id="CAICTM010001545">
    <property type="protein sequence ID" value="CAB9524518.1"/>
    <property type="molecule type" value="Genomic_DNA"/>
</dbReference>
<gene>
    <name evidence="1" type="ORF">SEMRO_1547_G281451.1</name>
</gene>